<dbReference type="EMBL" id="UGXT01000002">
    <property type="protein sequence ID" value="SUH40826.1"/>
    <property type="molecule type" value="Genomic_DNA"/>
</dbReference>
<keyword evidence="4" id="KW-0067">ATP-binding</keyword>
<evidence type="ECO:0000313" key="5">
    <source>
        <dbReference type="EMBL" id="SUH40826.1"/>
    </source>
</evidence>
<dbReference type="Gene3D" id="1.10.510.10">
    <property type="entry name" value="Transferase(Phosphotransferase) domain 1"/>
    <property type="match status" value="1"/>
</dbReference>
<evidence type="ECO:0000256" key="1">
    <source>
        <dbReference type="ARBA" id="ARBA00022679"/>
    </source>
</evidence>
<protein>
    <submittedName>
        <fullName evidence="5">YihE protein a ser/thr kinase implicated inLPS synthesis and Cpx signaling</fullName>
    </submittedName>
</protein>
<dbReference type="SUPFAM" id="SSF56112">
    <property type="entry name" value="Protein kinase-like (PK-like)"/>
    <property type="match status" value="1"/>
</dbReference>
<evidence type="ECO:0000256" key="2">
    <source>
        <dbReference type="ARBA" id="ARBA00022741"/>
    </source>
</evidence>
<keyword evidence="3 5" id="KW-0418">Kinase</keyword>
<dbReference type="InterPro" id="IPR011009">
    <property type="entry name" value="Kinase-like_dom_sf"/>
</dbReference>
<gene>
    <name evidence="5" type="primary">rdoA_3</name>
    <name evidence="5" type="ORF">NCTC8261_07240</name>
</gene>
<dbReference type="PANTHER" id="PTHR39573:SF1">
    <property type="entry name" value="STRESS RESPONSE KINASE A"/>
    <property type="match status" value="1"/>
</dbReference>
<dbReference type="Gene3D" id="3.30.200.70">
    <property type="match status" value="1"/>
</dbReference>
<dbReference type="Proteomes" id="UP000254712">
    <property type="component" value="Unassembled WGS sequence"/>
</dbReference>
<sequence>MKTASISFQDEDRRRFVVKFYRPERWSVDQIREEHQFALELVKDGGSGCRSARV</sequence>
<name>A0A379X5B0_SALET</name>
<dbReference type="AlphaFoldDB" id="A0A379X5B0"/>
<evidence type="ECO:0000313" key="6">
    <source>
        <dbReference type="Proteomes" id="UP000254712"/>
    </source>
</evidence>
<reference evidence="5 6" key="1">
    <citation type="submission" date="2018-06" db="EMBL/GenBank/DDBJ databases">
        <authorList>
            <consortium name="Pathogen Informatics"/>
            <person name="Doyle S."/>
        </authorList>
    </citation>
    <scope>NUCLEOTIDE SEQUENCE [LARGE SCALE GENOMIC DNA]</scope>
    <source>
        <strain evidence="5 6">NCTC8261</strain>
    </source>
</reference>
<keyword evidence="2" id="KW-0547">Nucleotide-binding</keyword>
<evidence type="ECO:0000256" key="4">
    <source>
        <dbReference type="ARBA" id="ARBA00022840"/>
    </source>
</evidence>
<accession>A0A379X5B0</accession>
<dbReference type="PANTHER" id="PTHR39573">
    <property type="entry name" value="STRESS RESPONSE KINASE A"/>
    <property type="match status" value="1"/>
</dbReference>
<dbReference type="GO" id="GO:0005737">
    <property type="term" value="C:cytoplasm"/>
    <property type="evidence" value="ECO:0007669"/>
    <property type="project" value="TreeGrafter"/>
</dbReference>
<organism evidence="5 6">
    <name type="scientific">Salmonella enterica I</name>
    <dbReference type="NCBI Taxonomy" id="59201"/>
    <lineage>
        <taxon>Bacteria</taxon>
        <taxon>Pseudomonadati</taxon>
        <taxon>Pseudomonadota</taxon>
        <taxon>Gammaproteobacteria</taxon>
        <taxon>Enterobacterales</taxon>
        <taxon>Enterobacteriaceae</taxon>
        <taxon>Salmonella</taxon>
    </lineage>
</organism>
<keyword evidence="1" id="KW-0808">Transferase</keyword>
<dbReference type="GO" id="GO:0004674">
    <property type="term" value="F:protein serine/threonine kinase activity"/>
    <property type="evidence" value="ECO:0007669"/>
    <property type="project" value="InterPro"/>
</dbReference>
<dbReference type="GO" id="GO:0005524">
    <property type="term" value="F:ATP binding"/>
    <property type="evidence" value="ECO:0007669"/>
    <property type="project" value="UniProtKB-KW"/>
</dbReference>
<proteinExistence type="predicted"/>
<evidence type="ECO:0000256" key="3">
    <source>
        <dbReference type="ARBA" id="ARBA00022777"/>
    </source>
</evidence>
<dbReference type="InterPro" id="IPR032882">
    <property type="entry name" value="SrkA/RdoA"/>
</dbReference>